<feature type="transmembrane region" description="Helical" evidence="5">
    <location>
        <begin position="591"/>
        <end position="613"/>
    </location>
</feature>
<feature type="active site" description="Schiff-base intermediate with substrate; via topaquinone" evidence="1">
    <location>
        <position position="200"/>
    </location>
</feature>
<evidence type="ECO:0000256" key="6">
    <source>
        <dbReference type="SAM" id="SignalP"/>
    </source>
</evidence>
<reference evidence="8 9" key="1">
    <citation type="submission" date="2019-01" db="EMBL/GenBank/DDBJ databases">
        <authorList>
            <person name="Li J."/>
        </authorList>
    </citation>
    <scope>NUCLEOTIDE SEQUENCE [LARGE SCALE GENOMIC DNA]</scope>
    <source>
        <strain evidence="8 9">CCUG 35506</strain>
    </source>
</reference>
<dbReference type="EMBL" id="SDPO01000002">
    <property type="protein sequence ID" value="RXZ49162.1"/>
    <property type="molecule type" value="Genomic_DNA"/>
</dbReference>
<dbReference type="InterPro" id="IPR000269">
    <property type="entry name" value="Cu_amine_oxidase"/>
</dbReference>
<keyword evidence="1 3" id="KW-0801">TPQ</keyword>
<feature type="signal peptide" evidence="6">
    <location>
        <begin position="1"/>
        <end position="28"/>
    </location>
</feature>
<dbReference type="InterPro" id="IPR036460">
    <property type="entry name" value="Cu_amine_oxidase_C_sf"/>
</dbReference>
<dbReference type="GO" id="GO:0048038">
    <property type="term" value="F:quinone binding"/>
    <property type="evidence" value="ECO:0007669"/>
    <property type="project" value="InterPro"/>
</dbReference>
<keyword evidence="5" id="KW-1133">Transmembrane helix</keyword>
<feature type="compositionally biased region" description="Pro residues" evidence="4">
    <location>
        <begin position="455"/>
        <end position="474"/>
    </location>
</feature>
<comment type="PTM">
    <text evidence="2 3">Topaquinone (TPQ) is generated by copper-dependent autoxidation of a specific tyrosyl residue.</text>
</comment>
<accession>A0A4Q2JMG0</accession>
<evidence type="ECO:0000256" key="5">
    <source>
        <dbReference type="SAM" id="Phobius"/>
    </source>
</evidence>
<keyword evidence="3" id="KW-0479">Metal-binding</keyword>
<protein>
    <recommendedName>
        <fullName evidence="3">Amine oxidase</fullName>
        <ecNumber evidence="3">1.4.3.-</ecNumber>
    </recommendedName>
</protein>
<feature type="chain" id="PRO_5020643333" description="Amine oxidase" evidence="6">
    <location>
        <begin position="29"/>
        <end position="624"/>
    </location>
</feature>
<feature type="active site" description="Proton acceptor" evidence="1">
    <location>
        <position position="106"/>
    </location>
</feature>
<evidence type="ECO:0000313" key="9">
    <source>
        <dbReference type="Proteomes" id="UP000292935"/>
    </source>
</evidence>
<gene>
    <name evidence="8" type="ORF">ESP57_09490</name>
</gene>
<keyword evidence="9" id="KW-1185">Reference proteome</keyword>
<dbReference type="InterPro" id="IPR015798">
    <property type="entry name" value="Cu_amine_oxidase_C"/>
</dbReference>
<evidence type="ECO:0000256" key="1">
    <source>
        <dbReference type="PIRSR" id="PIRSR600269-50"/>
    </source>
</evidence>
<sequence length="624" mass="65928">MKRMSRAIALAAAAVAVAAGLAVVPVSAATAAAPTVNCSGDARIEKSFENGTEWQMCWRIDSKHGLVLEQVAVKAPGEDSYRRVLDSVSLGQLNVPYDTGKNVWNDITSYGFGNQYLQKLSAAECTTGTLRDYGQAWSITRRGETTNYLRTIPSLCITDTTRDLAYRSHEQTWGSIEDAPLFTATGQAFDLTIVSKVDWYEYATKVEFTDEGAISFNLGATGDVSYEDFDADATTGWPIGTDAADYAASHWHNAFWRLDFGLDGQALQQVEQYDSTLGEPGEQAPLMHTTGATVEHPANLVPAADTTWWRVVAPESRNADNHARSYEFVFPGSQLYQGNPITQPLISVTNYADCEQFASNNLNPACPNLSVLDYVANSADAALTDPVAWVNSGFHHVVRDEDQSPMQTHWQSFSIMPRDWTAQSMSTPDGRSCIDGDPGGEIHSDESPCEAVEPTTPPETTPPTETPTETPTPTPTEGEDAPSLSISSTELSPGESFELEGAGFAADEAVEVVLHSEPITVGTLTADAEGVIAGTLELPAAAAAGEHTIVVTGAESGLTAEVAVTVASAPTGAAAAGGGSGAGMLAFTGTALPIAAASAAVVLLAAGGLLLLLRRRRRSAITSA</sequence>
<dbReference type="OrthoDB" id="9772590at2"/>
<evidence type="ECO:0000256" key="2">
    <source>
        <dbReference type="PIRSR" id="PIRSR600269-51"/>
    </source>
</evidence>
<dbReference type="AlphaFoldDB" id="A0A4Q2JMG0"/>
<keyword evidence="5" id="KW-0472">Membrane</keyword>
<dbReference type="GO" id="GO:0005507">
    <property type="term" value="F:copper ion binding"/>
    <property type="evidence" value="ECO:0007669"/>
    <property type="project" value="InterPro"/>
</dbReference>
<dbReference type="RefSeq" id="WP_129231347.1">
    <property type="nucleotide sequence ID" value="NZ_SDPO01000002.1"/>
</dbReference>
<comment type="similarity">
    <text evidence="3">Belongs to the copper/topaquinone oxidase family.</text>
</comment>
<comment type="cofactor">
    <cofactor evidence="3">
        <name>Cu cation</name>
        <dbReference type="ChEBI" id="CHEBI:23378"/>
    </cofactor>
    <text evidence="3">Contains 1 topaquinone per subunit.</text>
</comment>
<dbReference type="GO" id="GO:0009308">
    <property type="term" value="P:amine metabolic process"/>
    <property type="evidence" value="ECO:0007669"/>
    <property type="project" value="UniProtKB-UniRule"/>
</dbReference>
<keyword evidence="6" id="KW-0732">Signal</keyword>
<proteinExistence type="inferred from homology"/>
<evidence type="ECO:0000256" key="3">
    <source>
        <dbReference type="RuleBase" id="RU000672"/>
    </source>
</evidence>
<keyword evidence="5" id="KW-0812">Transmembrane</keyword>
<evidence type="ECO:0000256" key="4">
    <source>
        <dbReference type="SAM" id="MobiDB-lite"/>
    </source>
</evidence>
<comment type="caution">
    <text evidence="8">The sequence shown here is derived from an EMBL/GenBank/DDBJ whole genome shotgun (WGS) entry which is preliminary data.</text>
</comment>
<evidence type="ECO:0000259" key="7">
    <source>
        <dbReference type="Pfam" id="PF01179"/>
    </source>
</evidence>
<dbReference type="PANTHER" id="PTHR10638">
    <property type="entry name" value="COPPER AMINE OXIDASE"/>
    <property type="match status" value="1"/>
</dbReference>
<feature type="region of interest" description="Disordered" evidence="4">
    <location>
        <begin position="421"/>
        <end position="495"/>
    </location>
</feature>
<evidence type="ECO:0000313" key="8">
    <source>
        <dbReference type="EMBL" id="RXZ49162.1"/>
    </source>
</evidence>
<dbReference type="EC" id="1.4.3.-" evidence="3"/>
<dbReference type="SUPFAM" id="SSF49998">
    <property type="entry name" value="Amine oxidase catalytic domain"/>
    <property type="match status" value="1"/>
</dbReference>
<feature type="modified residue" description="2',4',5'-topaquinone" evidence="2">
    <location>
        <position position="200"/>
    </location>
</feature>
<organism evidence="8 9">
    <name type="scientific">Agromyces fucosus</name>
    <dbReference type="NCBI Taxonomy" id="41985"/>
    <lineage>
        <taxon>Bacteria</taxon>
        <taxon>Bacillati</taxon>
        <taxon>Actinomycetota</taxon>
        <taxon>Actinomycetes</taxon>
        <taxon>Micrococcales</taxon>
        <taxon>Microbacteriaceae</taxon>
        <taxon>Agromyces</taxon>
    </lineage>
</organism>
<name>A0A4Q2JMG0_9MICO</name>
<keyword evidence="3" id="KW-0186">Copper</keyword>
<dbReference type="Gene3D" id="2.70.98.20">
    <property type="entry name" value="Copper amine oxidase, catalytic domain"/>
    <property type="match status" value="1"/>
</dbReference>
<dbReference type="GO" id="GO:0008131">
    <property type="term" value="F:primary methylamine oxidase activity"/>
    <property type="evidence" value="ECO:0007669"/>
    <property type="project" value="InterPro"/>
</dbReference>
<dbReference type="Pfam" id="PF01179">
    <property type="entry name" value="Cu_amine_oxid"/>
    <property type="match status" value="1"/>
</dbReference>
<feature type="domain" description="Copper amine oxidase catalytic" evidence="7">
    <location>
        <begin position="53"/>
        <end position="424"/>
    </location>
</feature>
<keyword evidence="3" id="KW-0560">Oxidoreductase</keyword>
<dbReference type="Proteomes" id="UP000292935">
    <property type="component" value="Unassembled WGS sequence"/>
</dbReference>